<name>A0A838Y7J3_9GAMM</name>
<organism evidence="10 11">
    <name type="scientific">SAR86 cluster bacterium</name>
    <dbReference type="NCBI Taxonomy" id="2030880"/>
    <lineage>
        <taxon>Bacteria</taxon>
        <taxon>Pseudomonadati</taxon>
        <taxon>Pseudomonadota</taxon>
        <taxon>Gammaproteobacteria</taxon>
        <taxon>SAR86 cluster</taxon>
    </lineage>
</organism>
<evidence type="ECO:0000256" key="2">
    <source>
        <dbReference type="ARBA" id="ARBA00022525"/>
    </source>
</evidence>
<dbReference type="GO" id="GO:0005576">
    <property type="term" value="C:extracellular region"/>
    <property type="evidence" value="ECO:0007669"/>
    <property type="project" value="UniProtKB-SubCell"/>
</dbReference>
<dbReference type="PANTHER" id="PTHR38050:SF2">
    <property type="entry name" value="FERULOYL ESTERASE C-RELATED"/>
    <property type="match status" value="1"/>
</dbReference>
<keyword evidence="6" id="KW-0119">Carbohydrate metabolism</keyword>
<keyword evidence="7" id="KW-0624">Polysaccharide degradation</keyword>
<protein>
    <recommendedName>
        <fullName evidence="9">Phospholipase/carboxylesterase/thioesterase domain-containing protein</fullName>
    </recommendedName>
</protein>
<keyword evidence="2" id="KW-0964">Secreted</keyword>
<evidence type="ECO:0000256" key="4">
    <source>
        <dbReference type="ARBA" id="ARBA00022729"/>
    </source>
</evidence>
<evidence type="ECO:0000256" key="5">
    <source>
        <dbReference type="ARBA" id="ARBA00022801"/>
    </source>
</evidence>
<keyword evidence="4" id="KW-0732">Signal</keyword>
<reference evidence="10 11" key="1">
    <citation type="submission" date="2020-06" db="EMBL/GenBank/DDBJ databases">
        <title>Dysbiosis in marine aquaculture revealed through microbiome analysis: reverse ecology for environmental sustainability.</title>
        <authorList>
            <person name="Haro-Moreno J.M."/>
            <person name="Coutinho F.H."/>
            <person name="Zaragoza-Solas A."/>
            <person name="Picazo A."/>
            <person name="Almagro-Moreno S."/>
            <person name="Lopez-Perez M."/>
        </authorList>
    </citation>
    <scope>NUCLEOTIDE SEQUENCE [LARGE SCALE GENOMIC DNA]</scope>
    <source>
        <strain evidence="10">MCMED-G41</strain>
    </source>
</reference>
<sequence>MTSCGGGGGSSSSENIQASSVTPAPAPTHPPPSTIVTSNLIAQAKGTINGGMTYKEIDREFILYVPSSYDSSSKQPLVFNFHGYGSNANEQMNYGDLRSQADANGFILVHPDALDDISGRSYWNMGGWSVSIHNDLEFIDNLINLLMDKYSINAERIYSTGMSNGGFFSFHLACNLNASFAAIASVTGSMSYETYGDCNARKPTPVLQIHGSIDTVVPYSGIESIMKPVRDVMDYWKLKNGCEDFVLSQPELLPGTTSWTETYLYDNCLNGTQNIHLYVQGAGHIWPGSIYERINDPNSSQRIWEFFSKYDINGVIQ</sequence>
<dbReference type="InterPro" id="IPR043595">
    <property type="entry name" value="FaeB/C/D"/>
</dbReference>
<feature type="region of interest" description="Disordered" evidence="8">
    <location>
        <begin position="1"/>
        <end position="34"/>
    </location>
</feature>
<evidence type="ECO:0000313" key="10">
    <source>
        <dbReference type="EMBL" id="MBA4692939.1"/>
    </source>
</evidence>
<feature type="compositionally biased region" description="Pro residues" evidence="8">
    <location>
        <begin position="24"/>
        <end position="33"/>
    </location>
</feature>
<evidence type="ECO:0000256" key="8">
    <source>
        <dbReference type="SAM" id="MobiDB-lite"/>
    </source>
</evidence>
<keyword evidence="5" id="KW-0378">Hydrolase</keyword>
<feature type="compositionally biased region" description="Gly residues" evidence="8">
    <location>
        <begin position="1"/>
        <end position="10"/>
    </location>
</feature>
<evidence type="ECO:0000256" key="6">
    <source>
        <dbReference type="ARBA" id="ARBA00023277"/>
    </source>
</evidence>
<dbReference type="EMBL" id="JACETL010000060">
    <property type="protein sequence ID" value="MBA4692939.1"/>
    <property type="molecule type" value="Genomic_DNA"/>
</dbReference>
<comment type="caution">
    <text evidence="10">The sequence shown here is derived from an EMBL/GenBank/DDBJ whole genome shotgun (WGS) entry which is preliminary data.</text>
</comment>
<evidence type="ECO:0000256" key="3">
    <source>
        <dbReference type="ARBA" id="ARBA00022651"/>
    </source>
</evidence>
<evidence type="ECO:0000256" key="7">
    <source>
        <dbReference type="ARBA" id="ARBA00023326"/>
    </source>
</evidence>
<dbReference type="Proteomes" id="UP000551848">
    <property type="component" value="Unassembled WGS sequence"/>
</dbReference>
<dbReference type="InterPro" id="IPR003140">
    <property type="entry name" value="PLipase/COase/thioEstase"/>
</dbReference>
<gene>
    <name evidence="10" type="ORF">H2072_04250</name>
</gene>
<dbReference type="PANTHER" id="PTHR38050">
    <property type="match status" value="1"/>
</dbReference>
<proteinExistence type="predicted"/>
<dbReference type="GO" id="GO:0030600">
    <property type="term" value="F:feruloyl esterase activity"/>
    <property type="evidence" value="ECO:0007669"/>
    <property type="project" value="InterPro"/>
</dbReference>
<feature type="domain" description="Phospholipase/carboxylesterase/thioesterase" evidence="9">
    <location>
        <begin position="73"/>
        <end position="223"/>
    </location>
</feature>
<keyword evidence="3" id="KW-0858">Xylan degradation</keyword>
<dbReference type="Gene3D" id="3.40.50.1820">
    <property type="entry name" value="alpha/beta hydrolase"/>
    <property type="match status" value="1"/>
</dbReference>
<dbReference type="GO" id="GO:0045493">
    <property type="term" value="P:xylan catabolic process"/>
    <property type="evidence" value="ECO:0007669"/>
    <property type="project" value="UniProtKB-KW"/>
</dbReference>
<dbReference type="Pfam" id="PF02230">
    <property type="entry name" value="Abhydrolase_2"/>
    <property type="match status" value="1"/>
</dbReference>
<dbReference type="SUPFAM" id="SSF53474">
    <property type="entry name" value="alpha/beta-Hydrolases"/>
    <property type="match status" value="1"/>
</dbReference>
<accession>A0A838Y7J3</accession>
<dbReference type="AlphaFoldDB" id="A0A838Y7J3"/>
<evidence type="ECO:0000256" key="1">
    <source>
        <dbReference type="ARBA" id="ARBA00004613"/>
    </source>
</evidence>
<evidence type="ECO:0000313" key="11">
    <source>
        <dbReference type="Proteomes" id="UP000551848"/>
    </source>
</evidence>
<comment type="subcellular location">
    <subcellularLocation>
        <location evidence="1">Secreted</location>
    </subcellularLocation>
</comment>
<evidence type="ECO:0000259" key="9">
    <source>
        <dbReference type="Pfam" id="PF02230"/>
    </source>
</evidence>
<dbReference type="InterPro" id="IPR029058">
    <property type="entry name" value="AB_hydrolase_fold"/>
</dbReference>